<comment type="caution">
    <text evidence="2">The sequence shown here is derived from an EMBL/GenBank/DDBJ whole genome shotgun (WGS) entry which is preliminary data.</text>
</comment>
<proteinExistence type="predicted"/>
<evidence type="ECO:0000313" key="2">
    <source>
        <dbReference type="EMBL" id="EEX72505.1"/>
    </source>
</evidence>
<dbReference type="HOGENOM" id="CLU_2827650_0_0_10"/>
<accession>C9LFI6</accession>
<protein>
    <submittedName>
        <fullName evidence="2">Uncharacterized protein</fullName>
    </submittedName>
</protein>
<evidence type="ECO:0000313" key="3">
    <source>
        <dbReference type="Proteomes" id="UP000003460"/>
    </source>
</evidence>
<keyword evidence="1" id="KW-0472">Membrane</keyword>
<evidence type="ECO:0000256" key="1">
    <source>
        <dbReference type="SAM" id="Phobius"/>
    </source>
</evidence>
<name>C9LFI6_9BACT</name>
<dbReference type="AlphaFoldDB" id="C9LFI6"/>
<sequence>MWAILYKDYLDFIDGIGDFDTVTWTVMRYWWARLYDIIVILGGELAIFHSKYRELSGKEKCTKTSP</sequence>
<dbReference type="EMBL" id="ACIJ02000016">
    <property type="protein sequence ID" value="EEX72505.1"/>
    <property type="molecule type" value="Genomic_DNA"/>
</dbReference>
<keyword evidence="3" id="KW-1185">Reference proteome</keyword>
<keyword evidence="1" id="KW-0812">Transmembrane</keyword>
<gene>
    <name evidence="2" type="ORF">GCWU000325_00968</name>
</gene>
<reference evidence="2" key="1">
    <citation type="submission" date="2009-09" db="EMBL/GenBank/DDBJ databases">
        <authorList>
            <person name="Weinstock G."/>
            <person name="Sodergren E."/>
            <person name="Clifton S."/>
            <person name="Fulton L."/>
            <person name="Fulton B."/>
            <person name="Courtney L."/>
            <person name="Fronick C."/>
            <person name="Harrison M."/>
            <person name="Strong C."/>
            <person name="Farmer C."/>
            <person name="Delahaunty K."/>
            <person name="Markovic C."/>
            <person name="Hall O."/>
            <person name="Minx P."/>
            <person name="Tomlinson C."/>
            <person name="Mitreva M."/>
            <person name="Nelson J."/>
            <person name="Hou S."/>
            <person name="Wollam A."/>
            <person name="Pepin K.H."/>
            <person name="Johnson M."/>
            <person name="Bhonagiri V."/>
            <person name="Nash W.E."/>
            <person name="Warren W."/>
            <person name="Chinwalla A."/>
            <person name="Mardis E.R."/>
            <person name="Wilson R.K."/>
        </authorList>
    </citation>
    <scope>NUCLEOTIDE SEQUENCE [LARGE SCALE GENOMIC DNA]</scope>
    <source>
        <strain evidence="2">ATCC 51259</strain>
    </source>
</reference>
<keyword evidence="1" id="KW-1133">Transmembrane helix</keyword>
<dbReference type="Proteomes" id="UP000003460">
    <property type="component" value="Unassembled WGS sequence"/>
</dbReference>
<organism evidence="2 3">
    <name type="scientific">Alloprevotella tannerae ATCC 51259</name>
    <dbReference type="NCBI Taxonomy" id="626522"/>
    <lineage>
        <taxon>Bacteria</taxon>
        <taxon>Pseudomonadati</taxon>
        <taxon>Bacteroidota</taxon>
        <taxon>Bacteroidia</taxon>
        <taxon>Bacteroidales</taxon>
        <taxon>Prevotellaceae</taxon>
        <taxon>Alloprevotella</taxon>
    </lineage>
</organism>
<feature type="transmembrane region" description="Helical" evidence="1">
    <location>
        <begin position="30"/>
        <end position="48"/>
    </location>
</feature>